<keyword evidence="16" id="KW-0411">Iron-sulfur</keyword>
<dbReference type="GO" id="GO:0008270">
    <property type="term" value="F:zinc ion binding"/>
    <property type="evidence" value="ECO:0007669"/>
    <property type="project" value="UniProtKB-KW"/>
</dbReference>
<keyword evidence="13" id="KW-0862">Zinc</keyword>
<dbReference type="GeneID" id="73471449"/>
<evidence type="ECO:0000259" key="23">
    <source>
        <dbReference type="Pfam" id="PF00136"/>
    </source>
</evidence>
<feature type="region of interest" description="Disordered" evidence="22">
    <location>
        <begin position="469"/>
        <end position="505"/>
    </location>
</feature>
<dbReference type="GO" id="GO:0003887">
    <property type="term" value="F:DNA-directed DNA polymerase activity"/>
    <property type="evidence" value="ECO:0007669"/>
    <property type="project" value="UniProtKB-KW"/>
</dbReference>
<evidence type="ECO:0000256" key="8">
    <source>
        <dbReference type="ARBA" id="ARBA00022695"/>
    </source>
</evidence>
<evidence type="ECO:0000256" key="3">
    <source>
        <dbReference type="ARBA" id="ARBA00005755"/>
    </source>
</evidence>
<dbReference type="GO" id="GO:0006260">
    <property type="term" value="P:DNA replication"/>
    <property type="evidence" value="ECO:0007669"/>
    <property type="project" value="UniProtKB-KW"/>
</dbReference>
<dbReference type="InterPro" id="IPR006172">
    <property type="entry name" value="DNA-dir_DNA_pol_B"/>
</dbReference>
<keyword evidence="14" id="KW-0239">DNA-directed DNA polymerase</keyword>
<keyword evidence="18" id="KW-0234">DNA repair</keyword>
<comment type="similarity">
    <text evidence="3">Belongs to the DNA polymerase type-B family.</text>
</comment>
<evidence type="ECO:0000256" key="5">
    <source>
        <dbReference type="ARBA" id="ARBA00021589"/>
    </source>
</evidence>
<evidence type="ECO:0000256" key="19">
    <source>
        <dbReference type="ARBA" id="ARBA00023242"/>
    </source>
</evidence>
<evidence type="ECO:0000256" key="10">
    <source>
        <dbReference type="ARBA" id="ARBA00022723"/>
    </source>
</evidence>
<keyword evidence="17" id="KW-0238">DNA-binding</keyword>
<dbReference type="InterPro" id="IPR006133">
    <property type="entry name" value="DNA-dir_DNA_pol_B_exonuc"/>
</dbReference>
<evidence type="ECO:0000256" key="20">
    <source>
        <dbReference type="ARBA" id="ARBA00049244"/>
    </source>
</evidence>
<evidence type="ECO:0000256" key="18">
    <source>
        <dbReference type="ARBA" id="ARBA00023204"/>
    </source>
</evidence>
<dbReference type="EC" id="2.7.7.7" evidence="4"/>
<keyword evidence="9" id="KW-0235">DNA replication</keyword>
<evidence type="ECO:0000256" key="16">
    <source>
        <dbReference type="ARBA" id="ARBA00023014"/>
    </source>
</evidence>
<dbReference type="CDD" id="cd05534">
    <property type="entry name" value="POLBc_zeta"/>
    <property type="match status" value="1"/>
</dbReference>
<dbReference type="SMART" id="SM00486">
    <property type="entry name" value="POLBc"/>
    <property type="match status" value="1"/>
</dbReference>
<dbReference type="GO" id="GO:0003677">
    <property type="term" value="F:DNA binding"/>
    <property type="evidence" value="ECO:0007669"/>
    <property type="project" value="UniProtKB-KW"/>
</dbReference>
<comment type="catalytic activity">
    <reaction evidence="20">
        <text>DNA(n) + a 2'-deoxyribonucleoside 5'-triphosphate = DNA(n+1) + diphosphate</text>
        <dbReference type="Rhea" id="RHEA:22508"/>
        <dbReference type="Rhea" id="RHEA-COMP:17339"/>
        <dbReference type="Rhea" id="RHEA-COMP:17340"/>
        <dbReference type="ChEBI" id="CHEBI:33019"/>
        <dbReference type="ChEBI" id="CHEBI:61560"/>
        <dbReference type="ChEBI" id="CHEBI:173112"/>
        <dbReference type="EC" id="2.7.7.7"/>
    </reaction>
</comment>
<keyword evidence="11" id="KW-0227">DNA damage</keyword>
<dbReference type="PROSITE" id="PS00116">
    <property type="entry name" value="DNA_POLYMERASE_B"/>
    <property type="match status" value="1"/>
</dbReference>
<evidence type="ECO:0000259" key="24">
    <source>
        <dbReference type="Pfam" id="PF03104"/>
    </source>
</evidence>
<proteinExistence type="inferred from homology"/>
<dbReference type="GO" id="GO:0000724">
    <property type="term" value="P:double-strand break repair via homologous recombination"/>
    <property type="evidence" value="ECO:0007669"/>
    <property type="project" value="TreeGrafter"/>
</dbReference>
<keyword evidence="6" id="KW-0004">4Fe-4S</keyword>
<dbReference type="Pfam" id="PF00136">
    <property type="entry name" value="DNA_pol_B"/>
    <property type="match status" value="1"/>
</dbReference>
<dbReference type="GO" id="GO:0042276">
    <property type="term" value="P:error-prone translesion synthesis"/>
    <property type="evidence" value="ECO:0007669"/>
    <property type="project" value="TreeGrafter"/>
</dbReference>
<dbReference type="GO" id="GO:0016035">
    <property type="term" value="C:zeta DNA polymerase complex"/>
    <property type="evidence" value="ECO:0007669"/>
    <property type="project" value="InterPro"/>
</dbReference>
<evidence type="ECO:0000259" key="26">
    <source>
        <dbReference type="Pfam" id="PF24055"/>
    </source>
</evidence>
<sequence length="2028" mass="233543">MPRSQIFPMSGFPLVSEIADNLRRMRRRVAVDGEKGCYFVTISSRYHYEIEDRGSLEKPTNEITDKVQLTYNTFRKMGTMYVDLYETPLIVNARNENMFTQSNLAISIFRLTEDNHIAILVRLMGMLDASLTARELNMKIRYGGVSRCVIVLGMNSQKTMSCRTMSWSGTMATNPIRATNGEPVVTPRLNWFWPTDEKFELISHKRDDFKIDYEEGLTFLEPHMIATVICRYVNSFDLGDQYQIAQSCNMLLLAYPEAPLTLPSPSHVYDLIVARPYGFVEKTSPLLQLHNSHYDMFKDTILKLWLASYVPCLNDLIIWLMDDSDNTHRTSPSATYDNTFSTSSLDDSTLRIQINDYDTYQSFPTKLDQFYTQVSQVPIIRIYGSISISPQQQRSSVTQSSSLSPNKRQKIQQQSPATSMVFNTVIHIHNFYPYMYVDCHENVDTLKRNSRDHINKVINYLESALRESYKSRRGKRKKTPADDEIDEDGDDSDLEEESDNTPDPQKRKFIANVSICKAVPIYGFQIGYKLFYKISLLSPNYKTRLTKLFHDMTLDLTTIGKEPNERVTRHPIPHYVYESHIPYLLQFLTDFNLFGCGWLHIDKDHIQQGANPKHGLYFRSPIIPNIHKSSAYTKPKMDVLAKYLSRFIKPDNVLNQVDEVGSLSYNRIGKSVLELDISTSCIINRSWLTPRHLHDDFTERKEYKKYLDELSISKKEKHGYKYDENCHPKIYLSSLRQIYNDLKYQCQTRNSDLNLHGDVLATSDKISYFGTGTTTDWSNQGQLDEFLEYVIKLTGKNDIKDWDRISKKYIKNKRKSNNDGGAEIDIFADFKTSFELVDYEKDLVANIQEMKFGDDLLRWSKYESLFESTQDSEHPNGISSSAANTLSFTNSLSISPTPIETDVAKTVAAGGTQDMGKQTMSSEFEFSDSEEVTDKPPALPTEIEEDSIISDIDETQLGEFDENMLRSMTQRKIQNTQRQYNGSASRLESISEFSFTPTPISNEENLGVFKNLLIGQNTYEIQVPSELLPENRNSAFENAGILKINYSDPFYDKKADVPQRPLIFANKKIVVPLKDESTSIPYLEMSKLLRSIPLSNKYKKQLYANQAQTSRQFATWQYVPEPPSKLEVAEWLKKKEQKEINKRIKYRSQIEPGITQSHDFKYTYNSEKMTRRPDGFNSLCNFHMEIHADPPNSKLKVDPLRDPIRLIFYSYQDGNCMFEECEYKSGVLMFNPTPFSESIISGLSVSLDKLHIEVFEEELSMVTRLVQLVELFDPDILSGYEIISMSWGYLIERLRKVFDINILSDLSRGTFKSNGKLGDRWGYTHTSNIQINGRHMVNVWRVMRSEKSLTSYSLENTVYHLLHHSIPKYSTYQLSQWLNSGKFHEMLIPLRYYTKRIELVLKIIETQELITRNVEHSRLIGIDFNSNFYRGSQYKVESILARLTKVESILLNSPSKQQVHQMKPIECIPLILEPMSNFYKSPLVVLDFQSLYPSIMIAYNYCYSTLLGKLQNFKPGKNGIGYLQNLSIPPGLVDLLKQDDAITTSPNGFIFVKSHIRKSILAKMLEEFLNLRIKVKTVMKSFKDDTELTKLYNSRQLALKLIANVTYGYTSATFSGRMPNSDISDAIVSTGREILSKSIELIEAGGKDFDGAKVVYGDTDSLFVYFPGKSKDEAFKLGKTIANYITSVFPDPIKLKFEKVYHPCILQTKKRYVGYAYEYEDQKVPKFDAKGIETVRRDGIPAQQKMMEKTLRILFETKNLSKVKEYVLKQFYKISINKISIQDFCFAKEVRYGTYKDERYLPPGAVVASKKVEEDARQEPQYRERVAYVVVRDSSKTRIKDRVMSPEDLIKTYSTDNPLVLDYEYYITRVLIPPLERIFNLIGADIRGWYRELPKFTQLLSRLPPAGGTLNDAGFITVNSCLCCGKKLDTLNSVICSTCKNNELQVVTDVAMNCREIEAAINGIEDLCKDCVHNTFSNHVVGGMGMTNVCANNCTNLDCTVYYNKFKTRNESKQAYNRRDKIFQQLDW</sequence>
<evidence type="ECO:0000256" key="6">
    <source>
        <dbReference type="ARBA" id="ARBA00022485"/>
    </source>
</evidence>
<dbReference type="GO" id="GO:0000166">
    <property type="term" value="F:nucleotide binding"/>
    <property type="evidence" value="ECO:0007669"/>
    <property type="project" value="InterPro"/>
</dbReference>
<evidence type="ECO:0000256" key="22">
    <source>
        <dbReference type="SAM" id="MobiDB-lite"/>
    </source>
</evidence>
<keyword evidence="15" id="KW-0408">Iron</keyword>
<evidence type="ECO:0000313" key="27">
    <source>
        <dbReference type="EMBL" id="KAG7661823.1"/>
    </source>
</evidence>
<dbReference type="InterPro" id="IPR030559">
    <property type="entry name" value="PolZ_Rev3"/>
</dbReference>
<feature type="domain" description="C4-type zinc-finger of DNA polymerase delta" evidence="25">
    <location>
        <begin position="1921"/>
        <end position="2005"/>
    </location>
</feature>
<keyword evidence="19" id="KW-0539">Nucleus</keyword>
<evidence type="ECO:0000256" key="13">
    <source>
        <dbReference type="ARBA" id="ARBA00022833"/>
    </source>
</evidence>
<dbReference type="GO" id="GO:0005634">
    <property type="term" value="C:nucleus"/>
    <property type="evidence" value="ECO:0007669"/>
    <property type="project" value="UniProtKB-SubCell"/>
</dbReference>
<dbReference type="PANTHER" id="PTHR45812:SF1">
    <property type="entry name" value="DNA POLYMERASE ZETA CATALYTIC SUBUNIT"/>
    <property type="match status" value="1"/>
</dbReference>
<dbReference type="Pfam" id="PF14260">
    <property type="entry name" value="zf-C4pol"/>
    <property type="match status" value="1"/>
</dbReference>
<keyword evidence="28" id="KW-1185">Reference proteome</keyword>
<evidence type="ECO:0000256" key="17">
    <source>
        <dbReference type="ARBA" id="ARBA00023125"/>
    </source>
</evidence>
<dbReference type="Proteomes" id="UP000694255">
    <property type="component" value="Unassembled WGS sequence"/>
</dbReference>
<comment type="caution">
    <text evidence="27">The sequence shown here is derived from an EMBL/GenBank/DDBJ whole genome shotgun (WGS) entry which is preliminary data.</text>
</comment>
<keyword evidence="12" id="KW-0863">Zinc-finger</keyword>
<reference evidence="27 28" key="1">
    <citation type="journal article" date="2021" name="DNA Res.">
        <title>Genome analysis of Candida subhashii reveals its hybrid nature and dual mitochondrial genome conformations.</title>
        <authorList>
            <person name="Mixao V."/>
            <person name="Hegedusova E."/>
            <person name="Saus E."/>
            <person name="Pryszcz L.P."/>
            <person name="Cillingova A."/>
            <person name="Nosek J."/>
            <person name="Gabaldon T."/>
        </authorList>
    </citation>
    <scope>NUCLEOTIDE SEQUENCE [LARGE SCALE GENOMIC DNA]</scope>
    <source>
        <strain evidence="27 28">CBS 10753</strain>
    </source>
</reference>
<feature type="domain" description="DNA-directed DNA polymerase family B exonuclease" evidence="24">
    <location>
        <begin position="1125"/>
        <end position="1356"/>
    </location>
</feature>
<dbReference type="PANTHER" id="PTHR45812">
    <property type="entry name" value="DNA POLYMERASE ZETA CATALYTIC SUBUNIT"/>
    <property type="match status" value="1"/>
</dbReference>
<evidence type="ECO:0000256" key="11">
    <source>
        <dbReference type="ARBA" id="ARBA00022763"/>
    </source>
</evidence>
<gene>
    <name evidence="27" type="ORF">J8A68_004649</name>
</gene>
<dbReference type="Pfam" id="PF24055">
    <property type="entry name" value="POL3_N"/>
    <property type="match status" value="1"/>
</dbReference>
<keyword evidence="10" id="KW-0479">Metal-binding</keyword>
<organism evidence="27 28">
    <name type="scientific">[Candida] subhashii</name>
    <dbReference type="NCBI Taxonomy" id="561895"/>
    <lineage>
        <taxon>Eukaryota</taxon>
        <taxon>Fungi</taxon>
        <taxon>Dikarya</taxon>
        <taxon>Ascomycota</taxon>
        <taxon>Saccharomycotina</taxon>
        <taxon>Pichiomycetes</taxon>
        <taxon>Debaryomycetaceae</taxon>
        <taxon>Spathaspora</taxon>
    </lineage>
</organism>
<keyword evidence="8" id="KW-0548">Nucleotidyltransferase</keyword>
<evidence type="ECO:0000256" key="9">
    <source>
        <dbReference type="ARBA" id="ARBA00022705"/>
    </source>
</evidence>
<dbReference type="Pfam" id="PF03104">
    <property type="entry name" value="DNA_pol_B_exo1"/>
    <property type="match status" value="1"/>
</dbReference>
<name>A0A8J5QJY9_9ASCO</name>
<feature type="domain" description="DNA polymerase delta/zeta catalytic subunit N-terminal" evidence="26">
    <location>
        <begin position="431"/>
        <end position="541"/>
    </location>
</feature>
<dbReference type="InterPro" id="IPR006134">
    <property type="entry name" value="DNA-dir_DNA_pol_B_multi_dom"/>
</dbReference>
<comment type="subcellular location">
    <subcellularLocation>
        <location evidence="2">Nucleus</location>
    </subcellularLocation>
</comment>
<dbReference type="GO" id="GO:0051539">
    <property type="term" value="F:4 iron, 4 sulfur cluster binding"/>
    <property type="evidence" value="ECO:0007669"/>
    <property type="project" value="UniProtKB-KW"/>
</dbReference>
<dbReference type="InterPro" id="IPR025687">
    <property type="entry name" value="Znf-C4pol"/>
</dbReference>
<evidence type="ECO:0000313" key="28">
    <source>
        <dbReference type="Proteomes" id="UP000694255"/>
    </source>
</evidence>
<evidence type="ECO:0000256" key="12">
    <source>
        <dbReference type="ARBA" id="ARBA00022771"/>
    </source>
</evidence>
<comment type="subunit">
    <text evidence="21">Forms DNA polymerase zeta with REV7.</text>
</comment>
<dbReference type="FunFam" id="1.10.287.690:FF:000002">
    <property type="entry name" value="DNA polymerase zeta"/>
    <property type="match status" value="1"/>
</dbReference>
<feature type="region of interest" description="Disordered" evidence="22">
    <location>
        <begin position="393"/>
        <end position="416"/>
    </location>
</feature>
<dbReference type="OrthoDB" id="2414538at2759"/>
<evidence type="ECO:0000256" key="21">
    <source>
        <dbReference type="ARBA" id="ARBA00066055"/>
    </source>
</evidence>
<evidence type="ECO:0000256" key="1">
    <source>
        <dbReference type="ARBA" id="ARBA00001966"/>
    </source>
</evidence>
<accession>A0A8J5QJY9</accession>
<evidence type="ECO:0000256" key="2">
    <source>
        <dbReference type="ARBA" id="ARBA00004123"/>
    </source>
</evidence>
<dbReference type="RefSeq" id="XP_049262056.1">
    <property type="nucleotide sequence ID" value="XM_049408630.1"/>
</dbReference>
<comment type="cofactor">
    <cofactor evidence="1">
        <name>[4Fe-4S] cluster</name>
        <dbReference type="ChEBI" id="CHEBI:49883"/>
    </cofactor>
</comment>
<evidence type="ECO:0000259" key="25">
    <source>
        <dbReference type="Pfam" id="PF14260"/>
    </source>
</evidence>
<feature type="domain" description="DNA-directed DNA polymerase family B multifunctional" evidence="23">
    <location>
        <begin position="1423"/>
        <end position="1881"/>
    </location>
</feature>
<evidence type="ECO:0000256" key="15">
    <source>
        <dbReference type="ARBA" id="ARBA00023004"/>
    </source>
</evidence>
<evidence type="ECO:0000256" key="14">
    <source>
        <dbReference type="ARBA" id="ARBA00022932"/>
    </source>
</evidence>
<evidence type="ECO:0000256" key="4">
    <source>
        <dbReference type="ARBA" id="ARBA00012417"/>
    </source>
</evidence>
<keyword evidence="7" id="KW-0808">Transferase</keyword>
<evidence type="ECO:0000256" key="7">
    <source>
        <dbReference type="ARBA" id="ARBA00022679"/>
    </source>
</evidence>
<feature type="compositionally biased region" description="Acidic residues" evidence="22">
    <location>
        <begin position="482"/>
        <end position="500"/>
    </location>
</feature>
<dbReference type="EMBL" id="JAGSYN010000195">
    <property type="protein sequence ID" value="KAG7661823.1"/>
    <property type="molecule type" value="Genomic_DNA"/>
</dbReference>
<dbReference type="CDD" id="cd05778">
    <property type="entry name" value="DNA_polB_zeta_exo"/>
    <property type="match status" value="1"/>
</dbReference>
<dbReference type="FunFam" id="1.10.132.60:FF:000007">
    <property type="entry name" value="DNA polymerase"/>
    <property type="match status" value="1"/>
</dbReference>
<dbReference type="InterPro" id="IPR056435">
    <property type="entry name" value="DPOD/Z_N"/>
</dbReference>
<protein>
    <recommendedName>
        <fullName evidence="5">DNA polymerase zeta catalytic subunit</fullName>
        <ecNumber evidence="4">2.7.7.7</ecNumber>
    </recommendedName>
</protein>
<dbReference type="InterPro" id="IPR017964">
    <property type="entry name" value="DNA-dir_DNA_pol_B_CS"/>
</dbReference>
<feature type="compositionally biased region" description="Low complexity" evidence="22">
    <location>
        <begin position="393"/>
        <end position="404"/>
    </location>
</feature>